<keyword evidence="7 15" id="KW-0235">DNA replication</keyword>
<dbReference type="RefSeq" id="WP_086036191.1">
    <property type="nucleotide sequence ID" value="NZ_CP046051.1"/>
</dbReference>
<dbReference type="GO" id="GO:0042276">
    <property type="term" value="P:error-prone translesion synthesis"/>
    <property type="evidence" value="ECO:0007669"/>
    <property type="project" value="TreeGrafter"/>
</dbReference>
<proteinExistence type="inferred from homology"/>
<evidence type="ECO:0000256" key="3">
    <source>
        <dbReference type="ARBA" id="ARBA00022457"/>
    </source>
</evidence>
<evidence type="ECO:0000256" key="9">
    <source>
        <dbReference type="ARBA" id="ARBA00022763"/>
    </source>
</evidence>
<dbReference type="KEGG" id="clf:GJQ69_02960"/>
<keyword evidence="8 15" id="KW-0479">Metal-binding</keyword>
<dbReference type="GO" id="GO:0005829">
    <property type="term" value="C:cytosol"/>
    <property type="evidence" value="ECO:0007669"/>
    <property type="project" value="TreeGrafter"/>
</dbReference>
<comment type="cofactor">
    <cofactor evidence="15">
        <name>Mg(2+)</name>
        <dbReference type="ChEBI" id="CHEBI:18420"/>
    </cofactor>
    <text evidence="15">Binds 2 magnesium ions per subunit.</text>
</comment>
<feature type="active site" evidence="15">
    <location>
        <position position="106"/>
    </location>
</feature>
<dbReference type="InterPro" id="IPR050116">
    <property type="entry name" value="DNA_polymerase-Y"/>
</dbReference>
<keyword evidence="13 15" id="KW-0234">DNA repair</keyword>
<dbReference type="GO" id="GO:0003887">
    <property type="term" value="F:DNA-directed DNA polymerase activity"/>
    <property type="evidence" value="ECO:0007669"/>
    <property type="project" value="UniProtKB-UniRule"/>
</dbReference>
<evidence type="ECO:0000256" key="8">
    <source>
        <dbReference type="ARBA" id="ARBA00022723"/>
    </source>
</evidence>
<dbReference type="GO" id="GO:0006261">
    <property type="term" value="P:DNA-templated DNA replication"/>
    <property type="evidence" value="ECO:0007669"/>
    <property type="project" value="UniProtKB-UniRule"/>
</dbReference>
<dbReference type="InterPro" id="IPR036775">
    <property type="entry name" value="DNA_pol_Y-fam_lit_finger_sf"/>
</dbReference>
<dbReference type="InterPro" id="IPR001126">
    <property type="entry name" value="UmuC"/>
</dbReference>
<dbReference type="GO" id="GO:0000287">
    <property type="term" value="F:magnesium ion binding"/>
    <property type="evidence" value="ECO:0007669"/>
    <property type="project" value="UniProtKB-UniRule"/>
</dbReference>
<keyword evidence="12 15" id="KW-0238">DNA-binding</keyword>
<evidence type="ECO:0000256" key="2">
    <source>
        <dbReference type="ARBA" id="ARBA00010945"/>
    </source>
</evidence>
<protein>
    <recommendedName>
        <fullName evidence="15">DNA polymerase IV</fullName>
        <shortName evidence="15">Pol IV</shortName>
        <ecNumber evidence="15">2.7.7.7</ecNumber>
    </recommendedName>
</protein>
<evidence type="ECO:0000256" key="11">
    <source>
        <dbReference type="ARBA" id="ARBA00022932"/>
    </source>
</evidence>
<evidence type="ECO:0000256" key="10">
    <source>
        <dbReference type="ARBA" id="ARBA00022842"/>
    </source>
</evidence>
<evidence type="ECO:0000256" key="12">
    <source>
        <dbReference type="ARBA" id="ARBA00023125"/>
    </source>
</evidence>
<dbReference type="EC" id="2.7.7.7" evidence="15"/>
<dbReference type="Gene3D" id="3.40.1170.60">
    <property type="match status" value="1"/>
</dbReference>
<dbReference type="Pfam" id="PF21999">
    <property type="entry name" value="IMS_HHH_1"/>
    <property type="match status" value="1"/>
</dbReference>
<evidence type="ECO:0000313" key="17">
    <source>
        <dbReference type="EMBL" id="QKN23536.1"/>
    </source>
</evidence>
<evidence type="ECO:0000256" key="5">
    <source>
        <dbReference type="ARBA" id="ARBA00022679"/>
    </source>
</evidence>
<dbReference type="NCBIfam" id="NF002677">
    <property type="entry name" value="PRK02406.1"/>
    <property type="match status" value="1"/>
</dbReference>
<keyword evidence="6 15" id="KW-0548">Nucleotidyltransferase</keyword>
<sequence>MDRIILHSDCNCFYASVEMLYHPELRNRPFAVGGDPQRRHGIILTKNQPAKDCGIKTGEALWQARRKCPDLAVLPPRFALYRKFSDRARQLYLQYTDMVEPFGLDEAWLDVTGSVSSPREGVRLADELRCRVHQELGITVSVGVSWNKVFAKLGSDYKKPNATTAFLRDNWKSRIWPLPVSNLLFVGRATQQKLLEYGVHTIGDLAAMPPKVLQARFGKSGPLLWSYANGLDTSPVERWGSRSAVKSIGNSTTTPRDLTCNTDVKVVFLVLADSVAHRLREQGFSARTVSISVRDTHLHTFTRQHTCPQYTNITREIAESAYQLFCSNYHWSLPVRSVGITVSDLLPAGQNIQTSLFRDEKKRMRAENLDATLDGLKKRYGNACVQPAVLLEDTQLSGTSSGSICALPPAAEKKN</sequence>
<comment type="similarity">
    <text evidence="2 15">Belongs to the DNA polymerase type-Y family.</text>
</comment>
<feature type="site" description="Substrate discrimination" evidence="15">
    <location>
        <position position="14"/>
    </location>
</feature>
<dbReference type="PANTHER" id="PTHR11076">
    <property type="entry name" value="DNA REPAIR POLYMERASE UMUC / TRANSFERASE FAMILY MEMBER"/>
    <property type="match status" value="1"/>
</dbReference>
<dbReference type="Pfam" id="PF00817">
    <property type="entry name" value="IMS"/>
    <property type="match status" value="1"/>
</dbReference>
<reference evidence="17 18" key="1">
    <citation type="submission" date="2019-11" db="EMBL/GenBank/DDBJ databases">
        <authorList>
            <person name="Ren C."/>
            <person name="Wang H."/>
            <person name="Xu Y."/>
        </authorList>
    </citation>
    <scope>NUCLEOTIDE SEQUENCE [LARGE SCALE GENOMIC DNA]</scope>
    <source>
        <strain evidence="17 18">LBM 19010</strain>
    </source>
</reference>
<comment type="subunit">
    <text evidence="15">Monomer.</text>
</comment>
<dbReference type="Proteomes" id="UP000501316">
    <property type="component" value="Chromosome"/>
</dbReference>
<dbReference type="SUPFAM" id="SSF100879">
    <property type="entry name" value="Lesion bypass DNA polymerase (Y-family), little finger domain"/>
    <property type="match status" value="1"/>
</dbReference>
<dbReference type="GO" id="GO:0009432">
    <property type="term" value="P:SOS response"/>
    <property type="evidence" value="ECO:0007669"/>
    <property type="project" value="TreeGrafter"/>
</dbReference>
<evidence type="ECO:0000259" key="16">
    <source>
        <dbReference type="PROSITE" id="PS50173"/>
    </source>
</evidence>
<evidence type="ECO:0000256" key="13">
    <source>
        <dbReference type="ARBA" id="ARBA00023204"/>
    </source>
</evidence>
<dbReference type="Pfam" id="PF11799">
    <property type="entry name" value="IMS_C"/>
    <property type="match status" value="1"/>
</dbReference>
<evidence type="ECO:0000256" key="4">
    <source>
        <dbReference type="ARBA" id="ARBA00022490"/>
    </source>
</evidence>
<gene>
    <name evidence="15 17" type="primary">dinB</name>
    <name evidence="17" type="ORF">GJQ69_02960</name>
</gene>
<keyword evidence="4 15" id="KW-0963">Cytoplasm</keyword>
<comment type="function">
    <text evidence="15">Poorly processive, error-prone DNA polymerase involved in untargeted mutagenesis. Copies undamaged DNA at stalled replication forks, which arise in vivo from mismatched or misaligned primer ends. These misaligned primers can be extended by PolIV. Exhibits no 3'-5' exonuclease (proofreading) activity. May be involved in translesional synthesis, in conjunction with the beta clamp from PolIII.</text>
</comment>
<feature type="binding site" evidence="15">
    <location>
        <position position="9"/>
    </location>
    <ligand>
        <name>Mg(2+)</name>
        <dbReference type="ChEBI" id="CHEBI:18420"/>
    </ligand>
</feature>
<organism evidence="17 18">
    <name type="scientific">Caproicibacterium lactatifermentans</name>
    <dbReference type="NCBI Taxonomy" id="2666138"/>
    <lineage>
        <taxon>Bacteria</taxon>
        <taxon>Bacillati</taxon>
        <taxon>Bacillota</taxon>
        <taxon>Clostridia</taxon>
        <taxon>Eubacteriales</taxon>
        <taxon>Oscillospiraceae</taxon>
        <taxon>Caproicibacterium</taxon>
    </lineage>
</organism>
<dbReference type="InterPro" id="IPR017961">
    <property type="entry name" value="DNA_pol_Y-fam_little_finger"/>
</dbReference>
<keyword evidence="9 15" id="KW-0227">DNA damage</keyword>
<dbReference type="HAMAP" id="MF_01113">
    <property type="entry name" value="DNApol_IV"/>
    <property type="match status" value="1"/>
</dbReference>
<dbReference type="InterPro" id="IPR053848">
    <property type="entry name" value="IMS_HHH_1"/>
</dbReference>
<comment type="subcellular location">
    <subcellularLocation>
        <location evidence="1 15">Cytoplasm</location>
    </subcellularLocation>
</comment>
<evidence type="ECO:0000256" key="6">
    <source>
        <dbReference type="ARBA" id="ARBA00022695"/>
    </source>
</evidence>
<keyword evidence="10 15" id="KW-0460">Magnesium</keyword>
<dbReference type="Gene3D" id="3.30.1490.100">
    <property type="entry name" value="DNA polymerase, Y-family, little finger domain"/>
    <property type="match status" value="1"/>
</dbReference>
<dbReference type="AlphaFoldDB" id="A0A859DPA6"/>
<dbReference type="InterPro" id="IPR043128">
    <property type="entry name" value="Rev_trsase/Diguanyl_cyclase"/>
</dbReference>
<feature type="domain" description="UmuC" evidence="16">
    <location>
        <begin position="5"/>
        <end position="187"/>
    </location>
</feature>
<keyword evidence="5 15" id="KW-0808">Transferase</keyword>
<evidence type="ECO:0000256" key="15">
    <source>
        <dbReference type="HAMAP-Rule" id="MF_01113"/>
    </source>
</evidence>
<dbReference type="EMBL" id="CP046051">
    <property type="protein sequence ID" value="QKN23536.1"/>
    <property type="molecule type" value="Genomic_DNA"/>
</dbReference>
<dbReference type="CDD" id="cd03586">
    <property type="entry name" value="PolY_Pol_IV_kappa"/>
    <property type="match status" value="1"/>
</dbReference>
<keyword evidence="11 15" id="KW-0239">DNA-directed DNA polymerase</keyword>
<dbReference type="PROSITE" id="PS50173">
    <property type="entry name" value="UMUC"/>
    <property type="match status" value="1"/>
</dbReference>
<dbReference type="InterPro" id="IPR043502">
    <property type="entry name" value="DNA/RNA_pol_sf"/>
</dbReference>
<evidence type="ECO:0000256" key="14">
    <source>
        <dbReference type="ARBA" id="ARBA00049244"/>
    </source>
</evidence>
<dbReference type="GO" id="GO:0006281">
    <property type="term" value="P:DNA repair"/>
    <property type="evidence" value="ECO:0007669"/>
    <property type="project" value="UniProtKB-UniRule"/>
</dbReference>
<accession>A0A859DPA6</accession>
<dbReference type="Gene3D" id="1.10.150.20">
    <property type="entry name" value="5' to 3' exonuclease, C-terminal subdomain"/>
    <property type="match status" value="1"/>
</dbReference>
<name>A0A859DPA6_9FIRM</name>
<dbReference type="Gene3D" id="3.30.70.270">
    <property type="match status" value="1"/>
</dbReference>
<dbReference type="PANTHER" id="PTHR11076:SF35">
    <property type="entry name" value="DNA REPAIR PROTEIN HOMOLOG YOBH"/>
    <property type="match status" value="1"/>
</dbReference>
<feature type="binding site" evidence="15">
    <location>
        <position position="105"/>
    </location>
    <ligand>
        <name>Mg(2+)</name>
        <dbReference type="ChEBI" id="CHEBI:18420"/>
    </ligand>
</feature>
<comment type="catalytic activity">
    <reaction evidence="14 15">
        <text>DNA(n) + a 2'-deoxyribonucleoside 5'-triphosphate = DNA(n+1) + diphosphate</text>
        <dbReference type="Rhea" id="RHEA:22508"/>
        <dbReference type="Rhea" id="RHEA-COMP:17339"/>
        <dbReference type="Rhea" id="RHEA-COMP:17340"/>
        <dbReference type="ChEBI" id="CHEBI:33019"/>
        <dbReference type="ChEBI" id="CHEBI:61560"/>
        <dbReference type="ChEBI" id="CHEBI:173112"/>
        <dbReference type="EC" id="2.7.7.7"/>
    </reaction>
</comment>
<dbReference type="InterPro" id="IPR022880">
    <property type="entry name" value="DNApol_IV"/>
</dbReference>
<evidence type="ECO:0000256" key="7">
    <source>
        <dbReference type="ARBA" id="ARBA00022705"/>
    </source>
</evidence>
<dbReference type="GO" id="GO:0003684">
    <property type="term" value="F:damaged DNA binding"/>
    <property type="evidence" value="ECO:0007669"/>
    <property type="project" value="InterPro"/>
</dbReference>
<keyword evidence="3 15" id="KW-0515">Mutator protein</keyword>
<dbReference type="SUPFAM" id="SSF56672">
    <property type="entry name" value="DNA/RNA polymerases"/>
    <property type="match status" value="1"/>
</dbReference>
<evidence type="ECO:0000313" key="18">
    <source>
        <dbReference type="Proteomes" id="UP000501316"/>
    </source>
</evidence>
<evidence type="ECO:0000256" key="1">
    <source>
        <dbReference type="ARBA" id="ARBA00004496"/>
    </source>
</evidence>